<name>A0A6G1HAW0_9PEZI</name>
<dbReference type="AlphaFoldDB" id="A0A6G1HAW0"/>
<dbReference type="Gene3D" id="3.30.1370.30">
    <property type="match status" value="1"/>
</dbReference>
<dbReference type="OrthoDB" id="409928at2759"/>
<dbReference type="InterPro" id="IPR035987">
    <property type="entry name" value="Ribosomal_uS8_sf"/>
</dbReference>
<gene>
    <name evidence="1" type="ORF">K402DRAFT_227696</name>
</gene>
<dbReference type="GO" id="GO:0006412">
    <property type="term" value="P:translation"/>
    <property type="evidence" value="ECO:0007669"/>
    <property type="project" value="InterPro"/>
</dbReference>
<dbReference type="Gene3D" id="3.30.1490.10">
    <property type="match status" value="1"/>
</dbReference>
<dbReference type="GO" id="GO:0003735">
    <property type="term" value="F:structural constituent of ribosome"/>
    <property type="evidence" value="ECO:0007669"/>
    <property type="project" value="InterPro"/>
</dbReference>
<dbReference type="SUPFAM" id="SSF56047">
    <property type="entry name" value="Ribosomal protein S8"/>
    <property type="match status" value="1"/>
</dbReference>
<dbReference type="GO" id="GO:0005840">
    <property type="term" value="C:ribosome"/>
    <property type="evidence" value="ECO:0007669"/>
    <property type="project" value="InterPro"/>
</dbReference>
<protein>
    <submittedName>
        <fullName evidence="1">Ribosomal S8 family protein</fullName>
    </submittedName>
</protein>
<organism evidence="1 2">
    <name type="scientific">Aulographum hederae CBS 113979</name>
    <dbReference type="NCBI Taxonomy" id="1176131"/>
    <lineage>
        <taxon>Eukaryota</taxon>
        <taxon>Fungi</taxon>
        <taxon>Dikarya</taxon>
        <taxon>Ascomycota</taxon>
        <taxon>Pezizomycotina</taxon>
        <taxon>Dothideomycetes</taxon>
        <taxon>Pleosporomycetidae</taxon>
        <taxon>Aulographales</taxon>
        <taxon>Aulographaceae</taxon>
    </lineage>
</organism>
<reference evidence="1" key="1">
    <citation type="journal article" date="2020" name="Stud. Mycol.">
        <title>101 Dothideomycetes genomes: a test case for predicting lifestyles and emergence of pathogens.</title>
        <authorList>
            <person name="Haridas S."/>
            <person name="Albert R."/>
            <person name="Binder M."/>
            <person name="Bloem J."/>
            <person name="Labutti K."/>
            <person name="Salamov A."/>
            <person name="Andreopoulos B."/>
            <person name="Baker S."/>
            <person name="Barry K."/>
            <person name="Bills G."/>
            <person name="Bluhm B."/>
            <person name="Cannon C."/>
            <person name="Castanera R."/>
            <person name="Culley D."/>
            <person name="Daum C."/>
            <person name="Ezra D."/>
            <person name="Gonzalez J."/>
            <person name="Henrissat B."/>
            <person name="Kuo A."/>
            <person name="Liang C."/>
            <person name="Lipzen A."/>
            <person name="Lutzoni F."/>
            <person name="Magnuson J."/>
            <person name="Mondo S."/>
            <person name="Nolan M."/>
            <person name="Ohm R."/>
            <person name="Pangilinan J."/>
            <person name="Park H.-J."/>
            <person name="Ramirez L."/>
            <person name="Alfaro M."/>
            <person name="Sun H."/>
            <person name="Tritt A."/>
            <person name="Yoshinaga Y."/>
            <person name="Zwiers L.-H."/>
            <person name="Turgeon B."/>
            <person name="Goodwin S."/>
            <person name="Spatafora J."/>
            <person name="Crous P."/>
            <person name="Grigoriev I."/>
        </authorList>
    </citation>
    <scope>NUCLEOTIDE SEQUENCE</scope>
    <source>
        <strain evidence="1">CBS 113979</strain>
    </source>
</reference>
<proteinExistence type="predicted"/>
<dbReference type="Proteomes" id="UP000800041">
    <property type="component" value="Unassembled WGS sequence"/>
</dbReference>
<sequence>MSLANLAHMCSHLQNVSRARLAITSVPMTKLHLNLALALQKQGFISSVQLGGNTPPKPPSSNAPPLGFQSADIKVLEEEPWRIYPDPKYSRKSGVPEPQYPKKVAERRLWLGMKYYNSEPVLNRISLVSKPTKRITLDWKRLRAVTQGEDAAEVKGLNKPGECLFLGTDRGFLESRECVERYLGGLLYCRVS</sequence>
<dbReference type="EMBL" id="ML977142">
    <property type="protein sequence ID" value="KAF1990363.1"/>
    <property type="molecule type" value="Genomic_DNA"/>
</dbReference>
<accession>A0A6G1HAW0</accession>
<keyword evidence="2" id="KW-1185">Reference proteome</keyword>
<evidence type="ECO:0000313" key="1">
    <source>
        <dbReference type="EMBL" id="KAF1990363.1"/>
    </source>
</evidence>
<evidence type="ECO:0000313" key="2">
    <source>
        <dbReference type="Proteomes" id="UP000800041"/>
    </source>
</evidence>